<dbReference type="PROSITE" id="PS51257">
    <property type="entry name" value="PROKAR_LIPOPROTEIN"/>
    <property type="match status" value="1"/>
</dbReference>
<gene>
    <name evidence="2" type="ORF">ASU33_04520</name>
</gene>
<keyword evidence="1" id="KW-0732">Signal</keyword>
<dbReference type="AlphaFoldDB" id="A0A9X0HIS3"/>
<sequence>MRRLLHHSLLRFALGALLLPALAACDGNRVYETNVDLPDYAWSVQNKPAFQFEIQDTTQRYNVYFNIRNASMYSYYNLYVKHTLTGPGGPVGKPLLHQMILMDPKTGEPRGNGTGDIFDHQFLALPQQRFARPGTYRVVLEQYMRQDVLPGIMAVGVRVENAAEAGTN</sequence>
<evidence type="ECO:0000313" key="3">
    <source>
        <dbReference type="Proteomes" id="UP000054223"/>
    </source>
</evidence>
<dbReference type="NCBIfam" id="TIGR03511">
    <property type="entry name" value="GldH_lipo"/>
    <property type="match status" value="1"/>
</dbReference>
<dbReference type="Pfam" id="PF14109">
    <property type="entry name" value="GldH_lipo"/>
    <property type="match status" value="1"/>
</dbReference>
<accession>A0A9X0HIS3</accession>
<evidence type="ECO:0000313" key="2">
    <source>
        <dbReference type="EMBL" id="KUG06611.1"/>
    </source>
</evidence>
<feature type="chain" id="PRO_5040790715" evidence="1">
    <location>
        <begin position="24"/>
        <end position="168"/>
    </location>
</feature>
<feature type="signal peptide" evidence="1">
    <location>
        <begin position="1"/>
        <end position="23"/>
    </location>
</feature>
<dbReference type="RefSeq" id="WP_059072306.1">
    <property type="nucleotide sequence ID" value="NZ_LNAL01000008.1"/>
</dbReference>
<reference evidence="2 3" key="1">
    <citation type="submission" date="2015-11" db="EMBL/GenBank/DDBJ databases">
        <title>Solirubrum puertoriconensis gen. nov. an environmental bacteria isolated in Puerto Rico.</title>
        <authorList>
            <person name="Cuebas-Irizarry M.F."/>
            <person name="Montalvo-Rodriguez R."/>
        </authorList>
    </citation>
    <scope>NUCLEOTIDE SEQUENCE [LARGE SCALE GENOMIC DNA]</scope>
    <source>
        <strain evidence="2 3">MC1A</strain>
    </source>
</reference>
<protein>
    <submittedName>
        <fullName evidence="2">Gliding motility lipoprotein GldH</fullName>
    </submittedName>
</protein>
<keyword evidence="3" id="KW-1185">Reference proteome</keyword>
<organism evidence="2 3">
    <name type="scientific">Solirubrum puertoriconensis</name>
    <dbReference type="NCBI Taxonomy" id="1751427"/>
    <lineage>
        <taxon>Bacteria</taxon>
        <taxon>Pseudomonadati</taxon>
        <taxon>Bacteroidota</taxon>
        <taxon>Cytophagia</taxon>
        <taxon>Cytophagales</taxon>
    </lineage>
</organism>
<dbReference type="Proteomes" id="UP000054223">
    <property type="component" value="Unassembled WGS sequence"/>
</dbReference>
<dbReference type="InterPro" id="IPR020018">
    <property type="entry name" value="Motility-assoc_lipoprot_GldH"/>
</dbReference>
<dbReference type="EMBL" id="LNAL01000008">
    <property type="protein sequence ID" value="KUG06611.1"/>
    <property type="molecule type" value="Genomic_DNA"/>
</dbReference>
<keyword evidence="2" id="KW-0449">Lipoprotein</keyword>
<proteinExistence type="predicted"/>
<dbReference type="OrthoDB" id="982482at2"/>
<comment type="caution">
    <text evidence="2">The sequence shown here is derived from an EMBL/GenBank/DDBJ whole genome shotgun (WGS) entry which is preliminary data.</text>
</comment>
<evidence type="ECO:0000256" key="1">
    <source>
        <dbReference type="SAM" id="SignalP"/>
    </source>
</evidence>
<name>A0A9X0HIS3_SOLP1</name>